<feature type="transmembrane region" description="Helical" evidence="12">
    <location>
        <begin position="160"/>
        <end position="181"/>
    </location>
</feature>
<keyword evidence="15" id="KW-1185">Reference proteome</keyword>
<evidence type="ECO:0000313" key="14">
    <source>
        <dbReference type="EMBL" id="AIY43689.1"/>
    </source>
</evidence>
<dbReference type="InterPro" id="IPR035906">
    <property type="entry name" value="MetI-like_sf"/>
</dbReference>
<evidence type="ECO:0000256" key="1">
    <source>
        <dbReference type="ARBA" id="ARBA00004429"/>
    </source>
</evidence>
<feature type="transmembrane region" description="Helical" evidence="12">
    <location>
        <begin position="95"/>
        <end position="116"/>
    </location>
</feature>
<dbReference type="GO" id="GO:0043190">
    <property type="term" value="C:ATP-binding cassette (ABC) transporter complex"/>
    <property type="evidence" value="ECO:0007669"/>
    <property type="project" value="InterPro"/>
</dbReference>
<feature type="transmembrane region" description="Helical" evidence="12">
    <location>
        <begin position="67"/>
        <end position="89"/>
    </location>
</feature>
<dbReference type="Proteomes" id="UP000030302">
    <property type="component" value="Chromosome"/>
</dbReference>
<keyword evidence="3 12" id="KW-0813">Transport</keyword>
<feature type="transmembrane region" description="Helical" evidence="12">
    <location>
        <begin position="201"/>
        <end position="220"/>
    </location>
</feature>
<proteinExistence type="inferred from homology"/>
<dbReference type="STRING" id="279058.LT85_4531"/>
<keyword evidence="4" id="KW-1003">Cell membrane</keyword>
<evidence type="ECO:0000256" key="10">
    <source>
        <dbReference type="ARBA" id="ARBA00062718"/>
    </source>
</evidence>
<comment type="similarity">
    <text evidence="2">Belongs to the binding-protein-dependent transport system permease family. HisMQ subfamily.</text>
</comment>
<keyword evidence="6" id="KW-0029">Amino-acid transport</keyword>
<organism evidence="14 15">
    <name type="scientific">Collimonas arenae</name>
    <dbReference type="NCBI Taxonomy" id="279058"/>
    <lineage>
        <taxon>Bacteria</taxon>
        <taxon>Pseudomonadati</taxon>
        <taxon>Pseudomonadota</taxon>
        <taxon>Betaproteobacteria</taxon>
        <taxon>Burkholderiales</taxon>
        <taxon>Oxalobacteraceae</taxon>
        <taxon>Collimonas</taxon>
    </lineage>
</organism>
<dbReference type="PROSITE" id="PS50928">
    <property type="entry name" value="ABC_TM1"/>
    <property type="match status" value="1"/>
</dbReference>
<comment type="subcellular location">
    <subcellularLocation>
        <location evidence="1">Cell inner membrane</location>
        <topology evidence="1">Multi-pass membrane protein</topology>
    </subcellularLocation>
    <subcellularLocation>
        <location evidence="12">Cell membrane</location>
        <topology evidence="12">Multi-pass membrane protein</topology>
    </subcellularLocation>
</comment>
<evidence type="ECO:0000256" key="5">
    <source>
        <dbReference type="ARBA" id="ARBA00022692"/>
    </source>
</evidence>
<dbReference type="Gene3D" id="1.10.3720.10">
    <property type="entry name" value="MetI-like"/>
    <property type="match status" value="1"/>
</dbReference>
<dbReference type="CDD" id="cd06261">
    <property type="entry name" value="TM_PBP2"/>
    <property type="match status" value="1"/>
</dbReference>
<dbReference type="RefSeq" id="WP_038493368.1">
    <property type="nucleotide sequence ID" value="NZ_CP009962.1"/>
</dbReference>
<dbReference type="EMBL" id="CP009962">
    <property type="protein sequence ID" value="AIY43689.1"/>
    <property type="molecule type" value="Genomic_DNA"/>
</dbReference>
<accession>A0A0A1FJ59</accession>
<dbReference type="InterPro" id="IPR043429">
    <property type="entry name" value="ArtM/GltK/GlnP/TcyL/YhdX-like"/>
</dbReference>
<keyword evidence="5 12" id="KW-0812">Transmembrane</keyword>
<evidence type="ECO:0000256" key="6">
    <source>
        <dbReference type="ARBA" id="ARBA00022970"/>
    </source>
</evidence>
<feature type="transmembrane region" description="Helical" evidence="12">
    <location>
        <begin position="24"/>
        <end position="46"/>
    </location>
</feature>
<comment type="subunit">
    <text evidence="10">The complex is composed of two ATP-binding proteins (GltL), two transmembrane proteins (GltJ and GltK) and a solute-binding protein (GltI).</text>
</comment>
<reference evidence="15" key="1">
    <citation type="journal article" date="2014" name="Soil Biol. Biochem.">
        <title>Structure and function of bacterial communities in ageing soils: Insights from the Mendocino ecological staircase.</title>
        <authorList>
            <person name="Uroz S."/>
            <person name="Tech J.J."/>
            <person name="Sawaya N.A."/>
            <person name="Frey-Klett P."/>
            <person name="Leveau J.H.J."/>
        </authorList>
    </citation>
    <scope>NUCLEOTIDE SEQUENCE [LARGE SCALE GENOMIC DNA]</scope>
    <source>
        <strain evidence="15">Cal35</strain>
    </source>
</reference>
<evidence type="ECO:0000256" key="3">
    <source>
        <dbReference type="ARBA" id="ARBA00022448"/>
    </source>
</evidence>
<feature type="domain" description="ABC transmembrane type-1" evidence="13">
    <location>
        <begin position="22"/>
        <end position="220"/>
    </location>
</feature>
<dbReference type="GO" id="GO:0006865">
    <property type="term" value="P:amino acid transport"/>
    <property type="evidence" value="ECO:0007669"/>
    <property type="project" value="UniProtKB-KW"/>
</dbReference>
<evidence type="ECO:0000256" key="12">
    <source>
        <dbReference type="RuleBase" id="RU363032"/>
    </source>
</evidence>
<evidence type="ECO:0000256" key="2">
    <source>
        <dbReference type="ARBA" id="ARBA00010072"/>
    </source>
</evidence>
<keyword evidence="8 12" id="KW-0472">Membrane</keyword>
<dbReference type="GO" id="GO:0022857">
    <property type="term" value="F:transmembrane transporter activity"/>
    <property type="evidence" value="ECO:0007669"/>
    <property type="project" value="InterPro"/>
</dbReference>
<evidence type="ECO:0000256" key="11">
    <source>
        <dbReference type="ARBA" id="ARBA00073645"/>
    </source>
</evidence>
<dbReference type="HOGENOM" id="CLU_019602_1_1_4"/>
<evidence type="ECO:0000256" key="4">
    <source>
        <dbReference type="ARBA" id="ARBA00022475"/>
    </source>
</evidence>
<evidence type="ECO:0000313" key="15">
    <source>
        <dbReference type="Proteomes" id="UP000030302"/>
    </source>
</evidence>
<name>A0A0A1FJ59_9BURK</name>
<comment type="function">
    <text evidence="9">Part of the ABC transporter complex GltIJKL involved in glutamate and aspartate uptake. Probably responsible for the translocation of the substrate across the membrane.</text>
</comment>
<dbReference type="SUPFAM" id="SSF161098">
    <property type="entry name" value="MetI-like"/>
    <property type="match status" value="1"/>
</dbReference>
<gene>
    <name evidence="14" type="primary">gltK</name>
    <name evidence="14" type="ORF">LT85_4531</name>
</gene>
<evidence type="ECO:0000256" key="8">
    <source>
        <dbReference type="ARBA" id="ARBA00023136"/>
    </source>
</evidence>
<dbReference type="FunFam" id="1.10.3720.10:FF:000006">
    <property type="entry name" value="Glutamate/aspartate ABC transporter, permease protein GltK"/>
    <property type="match status" value="1"/>
</dbReference>
<dbReference type="KEGG" id="care:LT85_4531"/>
<protein>
    <recommendedName>
        <fullName evidence="11">Glutamate/aspartate import permease protein GltK</fullName>
    </recommendedName>
</protein>
<sequence length="231" mass="26019">MFSNFDFDVIQRSWFYLFTTGMKFTLTLTLVAMVGGILFGTVLAMMRLSHSKTISLIATSYVNLIRSVPLVLVIFWFYFLVPYIGAWIIGAKEPVQVGAFSSALITFILFEAAYYCEIMRSGIQSIPRGQVSAGYALGMNYWQMMGNVVLPQAFRNMIPILLTQTIVLFQDVSLVYVLGSVPDFVTVASKIAQRDGRLVEMYMFVAVVYFVMSFGLSTLVKKLQHKVAIIR</sequence>
<evidence type="ECO:0000256" key="7">
    <source>
        <dbReference type="ARBA" id="ARBA00022989"/>
    </source>
</evidence>
<dbReference type="PANTHER" id="PTHR30614">
    <property type="entry name" value="MEMBRANE COMPONENT OF AMINO ACID ABC TRANSPORTER"/>
    <property type="match status" value="1"/>
</dbReference>
<keyword evidence="7 12" id="KW-1133">Transmembrane helix</keyword>
<dbReference type="InterPro" id="IPR000515">
    <property type="entry name" value="MetI-like"/>
</dbReference>
<evidence type="ECO:0000259" key="13">
    <source>
        <dbReference type="PROSITE" id="PS50928"/>
    </source>
</evidence>
<dbReference type="OrthoDB" id="9771188at2"/>
<dbReference type="Pfam" id="PF00528">
    <property type="entry name" value="BPD_transp_1"/>
    <property type="match status" value="1"/>
</dbReference>
<dbReference type="InterPro" id="IPR010065">
    <property type="entry name" value="AA_ABC_transptr_permease_3TM"/>
</dbReference>
<dbReference type="AlphaFoldDB" id="A0A0A1FJ59"/>
<dbReference type="NCBIfam" id="TIGR01726">
    <property type="entry name" value="HEQRo_perm_3TM"/>
    <property type="match status" value="1"/>
</dbReference>
<dbReference type="PANTHER" id="PTHR30614:SF1">
    <property type="entry name" value="GLUTAMATE_ASPARTATE IMPORT PERMEASE PROTEIN GLTK"/>
    <property type="match status" value="1"/>
</dbReference>
<evidence type="ECO:0000256" key="9">
    <source>
        <dbReference type="ARBA" id="ARBA00060298"/>
    </source>
</evidence>